<dbReference type="Pfam" id="PF00496">
    <property type="entry name" value="SBP_bac_5"/>
    <property type="match status" value="1"/>
</dbReference>
<evidence type="ECO:0000256" key="1">
    <source>
        <dbReference type="ARBA" id="ARBA00022729"/>
    </source>
</evidence>
<name>A0A090RGI2_9GAMM</name>
<sequence>MVYAQVGTFDSFNRYASRGVSAAGSDTIYDPLFVQSTDEIDSYYPLIAEKVRYPENYAWMEVDINPNARFHDGEPITAEDVAFTFDKFMKEGVAQYKVYFKDVASVKAIKPLTARIEMKTPNREVLLALVQGMAVLPAHYWQDKNLIEPLNTPPVGSSAIRSRIINRARA</sequence>
<dbReference type="GO" id="GO:0030288">
    <property type="term" value="C:outer membrane-bounded periplasmic space"/>
    <property type="evidence" value="ECO:0007669"/>
    <property type="project" value="TreeGrafter"/>
</dbReference>
<dbReference type="eggNOG" id="COG4166">
    <property type="taxonomic scope" value="Bacteria"/>
</dbReference>
<dbReference type="InterPro" id="IPR000914">
    <property type="entry name" value="SBP_5_dom"/>
</dbReference>
<dbReference type="PANTHER" id="PTHR30290">
    <property type="entry name" value="PERIPLASMIC BINDING COMPONENT OF ABC TRANSPORTER"/>
    <property type="match status" value="1"/>
</dbReference>
<dbReference type="Proteomes" id="UP000029227">
    <property type="component" value="Unassembled WGS sequence"/>
</dbReference>
<dbReference type="InterPro" id="IPR039424">
    <property type="entry name" value="SBP_5"/>
</dbReference>
<dbReference type="EMBL" id="BBMN01000012">
    <property type="protein sequence ID" value="GAL06672.1"/>
    <property type="molecule type" value="Genomic_DNA"/>
</dbReference>
<reference evidence="3 4" key="1">
    <citation type="journal article" date="2014" name="Genome Announc.">
        <title>Draft Genome Sequences of Two Vibrionaceae Species, Vibrio ponticus C121 and Photobacterium aphoticum C119, Isolated as Coral Reef Microbiota.</title>
        <authorList>
            <person name="Al-saari N."/>
            <person name="Meirelles P.M."/>
            <person name="Mino S."/>
            <person name="Suda W."/>
            <person name="Oshima K."/>
            <person name="Hattori M."/>
            <person name="Ohkuma M."/>
            <person name="Thompson F.L."/>
            <person name="Gomez-Gil B."/>
            <person name="Sawabe T."/>
            <person name="Sawabe T."/>
        </authorList>
    </citation>
    <scope>NUCLEOTIDE SEQUENCE [LARGE SCALE GENOMIC DNA]</scope>
    <source>
        <strain evidence="3 4">JCM 19237</strain>
    </source>
</reference>
<dbReference type="GO" id="GO:0015833">
    <property type="term" value="P:peptide transport"/>
    <property type="evidence" value="ECO:0007669"/>
    <property type="project" value="TreeGrafter"/>
</dbReference>
<keyword evidence="1" id="KW-0732">Signal</keyword>
<evidence type="ECO:0000313" key="4">
    <source>
        <dbReference type="Proteomes" id="UP000029227"/>
    </source>
</evidence>
<dbReference type="GO" id="GO:1904680">
    <property type="term" value="F:peptide transmembrane transporter activity"/>
    <property type="evidence" value="ECO:0007669"/>
    <property type="project" value="TreeGrafter"/>
</dbReference>
<dbReference type="PANTHER" id="PTHR30290:SF64">
    <property type="entry name" value="ABC TRANSPORTER PERIPLASMIC BINDING PROTEIN"/>
    <property type="match status" value="1"/>
</dbReference>
<dbReference type="AlphaFoldDB" id="A0A090RGI2"/>
<comment type="caution">
    <text evidence="3">The sequence shown here is derived from an EMBL/GenBank/DDBJ whole genome shotgun (WGS) entry which is preliminary data.</text>
</comment>
<dbReference type="STRING" id="754436.JCM19237_2769"/>
<proteinExistence type="predicted"/>
<protein>
    <submittedName>
        <fullName evidence="3">ABC transporter periplasmic substrate-binding protein</fullName>
    </submittedName>
</protein>
<dbReference type="Gene3D" id="3.40.190.10">
    <property type="entry name" value="Periplasmic binding protein-like II"/>
    <property type="match status" value="1"/>
</dbReference>
<accession>A0A090RGI2</accession>
<organism evidence="3 4">
    <name type="scientific">Photobacterium aphoticum</name>
    <dbReference type="NCBI Taxonomy" id="754436"/>
    <lineage>
        <taxon>Bacteria</taxon>
        <taxon>Pseudomonadati</taxon>
        <taxon>Pseudomonadota</taxon>
        <taxon>Gammaproteobacteria</taxon>
        <taxon>Vibrionales</taxon>
        <taxon>Vibrionaceae</taxon>
        <taxon>Photobacterium</taxon>
    </lineage>
</organism>
<dbReference type="GO" id="GO:0042884">
    <property type="term" value="P:microcin transport"/>
    <property type="evidence" value="ECO:0007669"/>
    <property type="project" value="TreeGrafter"/>
</dbReference>
<feature type="domain" description="Solute-binding protein family 5" evidence="2">
    <location>
        <begin position="43"/>
        <end position="157"/>
    </location>
</feature>
<gene>
    <name evidence="3" type="ORF">JCM19237_2769</name>
</gene>
<evidence type="ECO:0000313" key="3">
    <source>
        <dbReference type="EMBL" id="GAL06672.1"/>
    </source>
</evidence>
<dbReference type="SUPFAM" id="SSF53850">
    <property type="entry name" value="Periplasmic binding protein-like II"/>
    <property type="match status" value="1"/>
</dbReference>
<evidence type="ECO:0000259" key="2">
    <source>
        <dbReference type="Pfam" id="PF00496"/>
    </source>
</evidence>